<evidence type="ECO:0000313" key="2">
    <source>
        <dbReference type="Proteomes" id="UP000183947"/>
    </source>
</evidence>
<proteinExistence type="predicted"/>
<reference evidence="2" key="1">
    <citation type="submission" date="2016-11" db="EMBL/GenBank/DDBJ databases">
        <authorList>
            <person name="Varghese N."/>
            <person name="Submissions S."/>
        </authorList>
    </citation>
    <scope>NUCLEOTIDE SEQUENCE [LARGE SCALE GENOMIC DNA]</scope>
    <source>
        <strain evidence="2">DSM 18569</strain>
    </source>
</reference>
<dbReference type="PROSITE" id="PS51257">
    <property type="entry name" value="PROKAR_LIPOPROTEIN"/>
    <property type="match status" value="1"/>
</dbReference>
<accession>A0A1M6PB31</accession>
<gene>
    <name evidence="1" type="ORF">SAMN02746009_00181</name>
</gene>
<dbReference type="Gene3D" id="3.90.930.1">
    <property type="match status" value="1"/>
</dbReference>
<dbReference type="SUPFAM" id="SSF82185">
    <property type="entry name" value="Histone H3 K4-specific methyltransferase SET7/9 N-terminal domain"/>
    <property type="match status" value="1"/>
</dbReference>
<dbReference type="STRING" id="1121959.SAMN02746009_00181"/>
<name>A0A1M6PB31_9BACT</name>
<dbReference type="RefSeq" id="WP_084548731.1">
    <property type="nucleotide sequence ID" value="NZ_FRAS01000001.1"/>
</dbReference>
<organism evidence="1 2">
    <name type="scientific">Hymenobacter psychrotolerans DSM 18569</name>
    <dbReference type="NCBI Taxonomy" id="1121959"/>
    <lineage>
        <taxon>Bacteria</taxon>
        <taxon>Pseudomonadati</taxon>
        <taxon>Bacteroidota</taxon>
        <taxon>Cytophagia</taxon>
        <taxon>Cytophagales</taxon>
        <taxon>Hymenobacteraceae</taxon>
        <taxon>Hymenobacter</taxon>
    </lineage>
</organism>
<keyword evidence="2" id="KW-1185">Reference proteome</keyword>
<evidence type="ECO:0000313" key="1">
    <source>
        <dbReference type="EMBL" id="SHK05179.1"/>
    </source>
</evidence>
<sequence>MLRKLPEFLPMRFLRPHILFLVLLVGSVGACSKKTVSFNSRPEAATASLVADTLTTSRDTTKTPSLLAKKAVLTKAEEKAAKDKEKLAQRQGKKKKKNIFLGERIKKGFTKSGPKGKNQVLEVFYYLKTFEQPNAYATTVYYFNPRKRKIFRANTELNPATDKVLHGPYKKMQGGKVVETGYFAKGTKHLRWERFNRDNVLLSKLHYEMGFPRDANVTYYDAAQKLVKEVVPYVNGKLEGDYVRYQENGQRDWDGSFENGKKVGEWTKYWGFRNRRHYVYEYGASGYDPEVTEPVLIKEYNRNGVLVYEKDKFDKRDAVTDRPGNTRPATRRN</sequence>
<protein>
    <submittedName>
        <fullName evidence="1">Antitoxin component YwqK of the YwqJK toxin-antitoxin module</fullName>
    </submittedName>
</protein>
<dbReference type="EMBL" id="FRAS01000001">
    <property type="protein sequence ID" value="SHK05179.1"/>
    <property type="molecule type" value="Genomic_DNA"/>
</dbReference>
<dbReference type="OrthoDB" id="978586at2"/>
<dbReference type="Proteomes" id="UP000183947">
    <property type="component" value="Unassembled WGS sequence"/>
</dbReference>
<dbReference type="AlphaFoldDB" id="A0A1M6PB31"/>